<sequence length="55" mass="6111">MYFSLIIKTPGYNHSLGPKIWLLSAMSEKAHHTSGILWTSALKEVQDSSSAIHLN</sequence>
<evidence type="ECO:0000313" key="2">
    <source>
        <dbReference type="Proteomes" id="UP001164250"/>
    </source>
</evidence>
<keyword evidence="2" id="KW-1185">Reference proteome</keyword>
<proteinExistence type="predicted"/>
<dbReference type="Proteomes" id="UP001164250">
    <property type="component" value="Chromosome 10"/>
</dbReference>
<dbReference type="EMBL" id="CM047906">
    <property type="protein sequence ID" value="KAJ0086473.1"/>
    <property type="molecule type" value="Genomic_DNA"/>
</dbReference>
<accession>A0ACC1AIJ5</accession>
<evidence type="ECO:0000313" key="1">
    <source>
        <dbReference type="EMBL" id="KAJ0086473.1"/>
    </source>
</evidence>
<comment type="caution">
    <text evidence="1">The sequence shown here is derived from an EMBL/GenBank/DDBJ whole genome shotgun (WGS) entry which is preliminary data.</text>
</comment>
<protein>
    <submittedName>
        <fullName evidence="1">Uncharacterized protein</fullName>
    </submittedName>
</protein>
<gene>
    <name evidence="1" type="ORF">Patl1_09085</name>
</gene>
<organism evidence="1 2">
    <name type="scientific">Pistacia atlantica</name>
    <dbReference type="NCBI Taxonomy" id="434234"/>
    <lineage>
        <taxon>Eukaryota</taxon>
        <taxon>Viridiplantae</taxon>
        <taxon>Streptophyta</taxon>
        <taxon>Embryophyta</taxon>
        <taxon>Tracheophyta</taxon>
        <taxon>Spermatophyta</taxon>
        <taxon>Magnoliopsida</taxon>
        <taxon>eudicotyledons</taxon>
        <taxon>Gunneridae</taxon>
        <taxon>Pentapetalae</taxon>
        <taxon>rosids</taxon>
        <taxon>malvids</taxon>
        <taxon>Sapindales</taxon>
        <taxon>Anacardiaceae</taxon>
        <taxon>Pistacia</taxon>
    </lineage>
</organism>
<reference evidence="2" key="1">
    <citation type="journal article" date="2023" name="G3 (Bethesda)">
        <title>Genome assembly and association tests identify interacting loci associated with vigor, precocity, and sex in interspecific pistachio rootstocks.</title>
        <authorList>
            <person name="Palmer W."/>
            <person name="Jacygrad E."/>
            <person name="Sagayaradj S."/>
            <person name="Cavanaugh K."/>
            <person name="Han R."/>
            <person name="Bertier L."/>
            <person name="Beede B."/>
            <person name="Kafkas S."/>
            <person name="Golino D."/>
            <person name="Preece J."/>
            <person name="Michelmore R."/>
        </authorList>
    </citation>
    <scope>NUCLEOTIDE SEQUENCE [LARGE SCALE GENOMIC DNA]</scope>
</reference>
<name>A0ACC1AIJ5_9ROSI</name>